<protein>
    <recommendedName>
        <fullName evidence="5">Mutator family transposase</fullName>
    </recommendedName>
</protein>
<keyword evidence="1" id="KW-0815">Transposition</keyword>
<keyword evidence="3" id="KW-0233">DNA recombination</keyword>
<dbReference type="PANTHER" id="PTHR33217">
    <property type="entry name" value="TRANSPOSASE FOR INSERTION SEQUENCE ELEMENT IS1081"/>
    <property type="match status" value="1"/>
</dbReference>
<name>A0A0F9BHG4_9ZZZZ</name>
<dbReference type="AlphaFoldDB" id="A0A0F9BHG4"/>
<dbReference type="GO" id="GO:0004803">
    <property type="term" value="F:transposase activity"/>
    <property type="evidence" value="ECO:0007669"/>
    <property type="project" value="InterPro"/>
</dbReference>
<dbReference type="PANTHER" id="PTHR33217:SF7">
    <property type="entry name" value="TRANSPOSASE FOR INSERTION SEQUENCE ELEMENT IS1081"/>
    <property type="match status" value="1"/>
</dbReference>
<reference evidence="4" key="1">
    <citation type="journal article" date="2015" name="Nature">
        <title>Complex archaea that bridge the gap between prokaryotes and eukaryotes.</title>
        <authorList>
            <person name="Spang A."/>
            <person name="Saw J.H."/>
            <person name="Jorgensen S.L."/>
            <person name="Zaremba-Niedzwiedzka K."/>
            <person name="Martijn J."/>
            <person name="Lind A.E."/>
            <person name="van Eijk R."/>
            <person name="Schleper C."/>
            <person name="Guy L."/>
            <person name="Ettema T.J."/>
        </authorList>
    </citation>
    <scope>NUCLEOTIDE SEQUENCE</scope>
</reference>
<evidence type="ECO:0000256" key="1">
    <source>
        <dbReference type="ARBA" id="ARBA00022578"/>
    </source>
</evidence>
<dbReference type="Pfam" id="PF00872">
    <property type="entry name" value="Transposase_mut"/>
    <property type="match status" value="1"/>
</dbReference>
<evidence type="ECO:0000256" key="3">
    <source>
        <dbReference type="ARBA" id="ARBA00023172"/>
    </source>
</evidence>
<dbReference type="NCBIfam" id="NF033543">
    <property type="entry name" value="transpos_IS256"/>
    <property type="match status" value="1"/>
</dbReference>
<organism evidence="4">
    <name type="scientific">marine sediment metagenome</name>
    <dbReference type="NCBI Taxonomy" id="412755"/>
    <lineage>
        <taxon>unclassified sequences</taxon>
        <taxon>metagenomes</taxon>
        <taxon>ecological metagenomes</taxon>
    </lineage>
</organism>
<evidence type="ECO:0000313" key="4">
    <source>
        <dbReference type="EMBL" id="KKL21304.1"/>
    </source>
</evidence>
<dbReference type="GO" id="GO:0003677">
    <property type="term" value="F:DNA binding"/>
    <property type="evidence" value="ECO:0007669"/>
    <property type="project" value="UniProtKB-KW"/>
</dbReference>
<dbReference type="InterPro" id="IPR001207">
    <property type="entry name" value="Transposase_mutator"/>
</dbReference>
<proteinExistence type="predicted"/>
<sequence length="404" mass="46711">QEQSVDIKISLLQNHLSICQIMINELLEEEVTEKAGARYKREKPHDGRYSRWGFNPGSVRIGDQKLKVDVPRIYDNEQDKNTMLDRYEDLKQLPEPTEQLINGVLLGLSMRDYSKVIDHLGEGFGMSKSSISRSFIDRTEEKLKEFESRSLESLQIIALFIDGKYLSKEQIIICMGVTLQGEKIPLGFVQTTTENSVPIKDMLTNLKERGLAWEEGLLCVIDGSKGIRKAIEDSFGNKAIIQRCQWHKQENILKYIPEKEQDAVKRKYQQSVNKESYKEARESLKDLKRDLEVINLSAARSLEEGLEDILTLHRLGLNVDFSKSFATTNCIENLNSQIGKYLNKVKYWKNSKERYRWIAAALLEIELKMRKVNNFRILNQMQKTIKEEIKKRTSQEGISTRNGT</sequence>
<dbReference type="GO" id="GO:0006313">
    <property type="term" value="P:DNA transposition"/>
    <property type="evidence" value="ECO:0007669"/>
    <property type="project" value="InterPro"/>
</dbReference>
<evidence type="ECO:0000256" key="2">
    <source>
        <dbReference type="ARBA" id="ARBA00023125"/>
    </source>
</evidence>
<dbReference type="EMBL" id="LAZR01037786">
    <property type="protein sequence ID" value="KKL21304.1"/>
    <property type="molecule type" value="Genomic_DNA"/>
</dbReference>
<evidence type="ECO:0008006" key="5">
    <source>
        <dbReference type="Google" id="ProtNLM"/>
    </source>
</evidence>
<gene>
    <name evidence="4" type="ORF">LCGC14_2446790</name>
</gene>
<comment type="caution">
    <text evidence="4">The sequence shown here is derived from an EMBL/GenBank/DDBJ whole genome shotgun (WGS) entry which is preliminary data.</text>
</comment>
<feature type="non-terminal residue" evidence="4">
    <location>
        <position position="1"/>
    </location>
</feature>
<keyword evidence="2" id="KW-0238">DNA-binding</keyword>
<accession>A0A0F9BHG4</accession>